<gene>
    <name evidence="2" type="ORF">NCTC7915_01691</name>
</gene>
<dbReference type="GO" id="GO:0006508">
    <property type="term" value="P:proteolysis"/>
    <property type="evidence" value="ECO:0007669"/>
    <property type="project" value="InterPro"/>
</dbReference>
<dbReference type="GO" id="GO:0004252">
    <property type="term" value="F:serine-type endopeptidase activity"/>
    <property type="evidence" value="ECO:0007669"/>
    <property type="project" value="InterPro"/>
</dbReference>
<feature type="signal peptide" evidence="1">
    <location>
        <begin position="1"/>
        <end position="26"/>
    </location>
</feature>
<dbReference type="EMBL" id="UFYA01000001">
    <property type="protein sequence ID" value="STD11926.1"/>
    <property type="molecule type" value="Genomic_DNA"/>
</dbReference>
<dbReference type="InterPro" id="IPR018114">
    <property type="entry name" value="TRYPSIN_HIS"/>
</dbReference>
<dbReference type="PROSITE" id="PS00134">
    <property type="entry name" value="TRYPSIN_HIS"/>
    <property type="match status" value="1"/>
</dbReference>
<evidence type="ECO:0008006" key="4">
    <source>
        <dbReference type="Google" id="ProtNLM"/>
    </source>
</evidence>
<keyword evidence="1" id="KW-0732">Signal</keyword>
<sequence length="266" mass="27308">MKKKLAVLLVAAAAAGGLGSTGTAHAAGQWKDADAVASLHFEGNKTCSGAIVKLPGAKDSDKALLLSAGHCIPGPHLKDGESVANKKIAGTGNQVQIHKGSDKDNHLNPLQTRVTDVVYATMTGTDVSLMKIDKTYSALQGAGIKAREIPGDDLKKGDAVSVPAPAIGLSLHGCKVENTGLTKKVKSWTWNNFVEVSGDQCGQLREGASGSPIISDSDGRIRGIVSMVGDGPDKRVHGFGAQSSILLGCVKDGSYSASTCKLPAGK</sequence>
<dbReference type="SUPFAM" id="SSF50494">
    <property type="entry name" value="Trypsin-like serine proteases"/>
    <property type="match status" value="1"/>
</dbReference>
<reference evidence="2 3" key="1">
    <citation type="submission" date="2018-06" db="EMBL/GenBank/DDBJ databases">
        <authorList>
            <consortium name="Pathogen Informatics"/>
            <person name="Doyle S."/>
        </authorList>
    </citation>
    <scope>NUCLEOTIDE SEQUENCE [LARGE SCALE GENOMIC DNA]</scope>
    <source>
        <strain evidence="2 3">NCTC7915</strain>
    </source>
</reference>
<feature type="chain" id="PRO_5041390750" description="V8-like Glu-specific endopeptidase" evidence="1">
    <location>
        <begin position="27"/>
        <end position="266"/>
    </location>
</feature>
<name>A0AA46H0X2_9MICO</name>
<dbReference type="RefSeq" id="WP_115031225.1">
    <property type="nucleotide sequence ID" value="NZ_UFYA01000001.1"/>
</dbReference>
<proteinExistence type="predicted"/>
<dbReference type="InterPro" id="IPR009003">
    <property type="entry name" value="Peptidase_S1_PA"/>
</dbReference>
<evidence type="ECO:0000313" key="2">
    <source>
        <dbReference type="EMBL" id="STD11926.1"/>
    </source>
</evidence>
<comment type="caution">
    <text evidence="2">The sequence shown here is derived from an EMBL/GenBank/DDBJ whole genome shotgun (WGS) entry which is preliminary data.</text>
</comment>
<dbReference type="Proteomes" id="UP000254118">
    <property type="component" value="Unassembled WGS sequence"/>
</dbReference>
<evidence type="ECO:0000313" key="3">
    <source>
        <dbReference type="Proteomes" id="UP000254118"/>
    </source>
</evidence>
<dbReference type="AlphaFoldDB" id="A0AA46H0X2"/>
<organism evidence="2 3">
    <name type="scientific">Dermatophilus congolensis</name>
    <dbReference type="NCBI Taxonomy" id="1863"/>
    <lineage>
        <taxon>Bacteria</taxon>
        <taxon>Bacillati</taxon>
        <taxon>Actinomycetota</taxon>
        <taxon>Actinomycetes</taxon>
        <taxon>Micrococcales</taxon>
        <taxon>Dermatophilaceae</taxon>
        <taxon>Dermatophilus</taxon>
    </lineage>
</organism>
<evidence type="ECO:0000256" key="1">
    <source>
        <dbReference type="SAM" id="SignalP"/>
    </source>
</evidence>
<protein>
    <recommendedName>
        <fullName evidence="4">V8-like Glu-specific endopeptidase</fullName>
    </recommendedName>
</protein>
<accession>A0AA46H0X2</accession>